<keyword evidence="3" id="KW-0479">Metal-binding</keyword>
<evidence type="ECO:0000259" key="12">
    <source>
        <dbReference type="PROSITE" id="PS51726"/>
    </source>
</evidence>
<name>A0A8H5BYQ6_9AGAR</name>
<dbReference type="InterPro" id="IPR001680">
    <property type="entry name" value="WD40_rpt"/>
</dbReference>
<dbReference type="InterPro" id="IPR016181">
    <property type="entry name" value="Acyl_CoA_acyltransferase"/>
</dbReference>
<accession>A0A8H5BYQ6</accession>
<dbReference type="SMART" id="SM00320">
    <property type="entry name" value="WD40"/>
    <property type="match status" value="2"/>
</dbReference>
<dbReference type="InterPro" id="IPR002717">
    <property type="entry name" value="HAT_MYST-type"/>
</dbReference>
<dbReference type="Gene3D" id="3.40.630.30">
    <property type="match status" value="1"/>
</dbReference>
<keyword evidence="7" id="KW-0804">Transcription</keyword>
<dbReference type="Gene3D" id="2.130.10.10">
    <property type="entry name" value="YVTN repeat-like/Quinoprotein amine dehydrogenase"/>
    <property type="match status" value="2"/>
</dbReference>
<keyword evidence="11" id="KW-0472">Membrane</keyword>
<keyword evidence="8" id="KW-0539">Nucleus</keyword>
<dbReference type="InterPro" id="IPR036322">
    <property type="entry name" value="WD40_repeat_dom_sf"/>
</dbReference>
<dbReference type="GO" id="GO:0035267">
    <property type="term" value="C:NuA4 histone acetyltransferase complex"/>
    <property type="evidence" value="ECO:0007669"/>
    <property type="project" value="TreeGrafter"/>
</dbReference>
<keyword evidence="10" id="KW-0853">WD repeat</keyword>
<sequence length="546" mass="60416">MSAALHIKSRARFAAHNSAVKVLSISNDCSYLISGDLGGKVVIWDISRKAELQAFRLDGEPSIESATWLSEITVQGELATGFLLGIGLGDIHVFKRLPGSNRFSPVSMRSTSELLEPVRRLAFDPFYRRVASSTDGCVKMWRLTEGEGISVGVDLTKAYMSADGELDLANTLDADSTDDIIASLYFAEAGNLLVASFREGEVGFAALCPNKTFVVTNLVNGLEIYNFPPSHLLQRIHHPIKRNIPLRVASIFDGEMLLVGSDDGEPRIANRAIAGGLECTLPHAKASPIPLVEASVVGSLAYVATGATEAPFDVKLWTMRKRDELSASSLPVIIVLVLCFLGHNLLYRPILQGWQADSSPKWSPLALSGELLAVVESPLNELSSLDSSSRCRIDGCTGTGGRTDSGTNHCRDEDYEVLDPQETSDIAVTKRNIDWVLFGEWKIRVWYFSPHPTRLKARTLAICSRCFKYFSDLEVWEVHQEGCQQFPPGKKVYSKNDVTIWEIDPEQDKLYCQNLSLFGKLFIDAKSLFYYLDGFMFYVVARDTHD</sequence>
<dbReference type="SUPFAM" id="SSF55729">
    <property type="entry name" value="Acyl-CoA N-acyltransferases (Nat)"/>
    <property type="match status" value="1"/>
</dbReference>
<evidence type="ECO:0000256" key="3">
    <source>
        <dbReference type="ARBA" id="ARBA00022723"/>
    </source>
</evidence>
<evidence type="ECO:0000256" key="8">
    <source>
        <dbReference type="ARBA" id="ARBA00023242"/>
    </source>
</evidence>
<keyword evidence="14" id="KW-1185">Reference proteome</keyword>
<keyword evidence="4" id="KW-0863">Zinc-finger</keyword>
<proteinExistence type="predicted"/>
<evidence type="ECO:0000256" key="1">
    <source>
        <dbReference type="ARBA" id="ARBA00004123"/>
    </source>
</evidence>
<evidence type="ECO:0000313" key="14">
    <source>
        <dbReference type="Proteomes" id="UP000541558"/>
    </source>
</evidence>
<evidence type="ECO:0000256" key="2">
    <source>
        <dbReference type="ARBA" id="ARBA00022679"/>
    </source>
</evidence>
<feature type="repeat" description="WD" evidence="10">
    <location>
        <begin position="13"/>
        <end position="54"/>
    </location>
</feature>
<comment type="caution">
    <text evidence="13">The sequence shown here is derived from an EMBL/GenBank/DDBJ whole genome shotgun (WGS) entry which is preliminary data.</text>
</comment>
<evidence type="ECO:0000256" key="5">
    <source>
        <dbReference type="ARBA" id="ARBA00022833"/>
    </source>
</evidence>
<feature type="domain" description="MYST-type HAT" evidence="12">
    <location>
        <begin position="428"/>
        <end position="546"/>
    </location>
</feature>
<reference evidence="13 14" key="1">
    <citation type="journal article" date="2020" name="ISME J.">
        <title>Uncovering the hidden diversity of litter-decomposition mechanisms in mushroom-forming fungi.</title>
        <authorList>
            <person name="Floudas D."/>
            <person name="Bentzer J."/>
            <person name="Ahren D."/>
            <person name="Johansson T."/>
            <person name="Persson P."/>
            <person name="Tunlid A."/>
        </authorList>
    </citation>
    <scope>NUCLEOTIDE SEQUENCE [LARGE SCALE GENOMIC DNA]</scope>
    <source>
        <strain evidence="13 14">CBS 175.51</strain>
    </source>
</reference>
<protein>
    <recommendedName>
        <fullName evidence="12">MYST-type HAT domain-containing protein</fullName>
    </recommendedName>
</protein>
<evidence type="ECO:0000313" key="13">
    <source>
        <dbReference type="EMBL" id="KAF5332000.1"/>
    </source>
</evidence>
<dbReference type="Pfam" id="PF00400">
    <property type="entry name" value="WD40"/>
    <property type="match status" value="2"/>
</dbReference>
<dbReference type="AlphaFoldDB" id="A0A8H5BYQ6"/>
<feature type="transmembrane region" description="Helical" evidence="11">
    <location>
        <begin position="325"/>
        <end position="346"/>
    </location>
</feature>
<keyword evidence="2" id="KW-0808">Transferase</keyword>
<dbReference type="Proteomes" id="UP000541558">
    <property type="component" value="Unassembled WGS sequence"/>
</dbReference>
<keyword evidence="9" id="KW-0012">Acyltransferase</keyword>
<dbReference type="GO" id="GO:0046972">
    <property type="term" value="F:histone H4K16 acetyltransferase activity"/>
    <property type="evidence" value="ECO:0007669"/>
    <property type="project" value="TreeGrafter"/>
</dbReference>
<dbReference type="GO" id="GO:0006355">
    <property type="term" value="P:regulation of DNA-templated transcription"/>
    <property type="evidence" value="ECO:0007669"/>
    <property type="project" value="InterPro"/>
</dbReference>
<comment type="subcellular location">
    <subcellularLocation>
        <location evidence="1">Nucleus</location>
    </subcellularLocation>
</comment>
<dbReference type="InterPro" id="IPR050603">
    <property type="entry name" value="MYST_HAT"/>
</dbReference>
<evidence type="ECO:0000256" key="4">
    <source>
        <dbReference type="ARBA" id="ARBA00022771"/>
    </source>
</evidence>
<dbReference type="InterPro" id="IPR015943">
    <property type="entry name" value="WD40/YVTN_repeat-like_dom_sf"/>
</dbReference>
<dbReference type="OrthoDB" id="3238562at2759"/>
<dbReference type="PROSITE" id="PS51726">
    <property type="entry name" value="MYST_HAT"/>
    <property type="match status" value="1"/>
</dbReference>
<evidence type="ECO:0000256" key="7">
    <source>
        <dbReference type="ARBA" id="ARBA00023163"/>
    </source>
</evidence>
<organism evidence="13 14">
    <name type="scientific">Ephemerocybe angulata</name>
    <dbReference type="NCBI Taxonomy" id="980116"/>
    <lineage>
        <taxon>Eukaryota</taxon>
        <taxon>Fungi</taxon>
        <taxon>Dikarya</taxon>
        <taxon>Basidiomycota</taxon>
        <taxon>Agaricomycotina</taxon>
        <taxon>Agaricomycetes</taxon>
        <taxon>Agaricomycetidae</taxon>
        <taxon>Agaricales</taxon>
        <taxon>Agaricineae</taxon>
        <taxon>Psathyrellaceae</taxon>
        <taxon>Ephemerocybe</taxon>
    </lineage>
</organism>
<dbReference type="PANTHER" id="PTHR10615:SF219">
    <property type="entry name" value="HISTONE ACETYLTRANSFERASE KAT5"/>
    <property type="match status" value="1"/>
</dbReference>
<dbReference type="GO" id="GO:0008270">
    <property type="term" value="F:zinc ion binding"/>
    <property type="evidence" value="ECO:0007669"/>
    <property type="project" value="UniProtKB-KW"/>
</dbReference>
<keyword evidence="11" id="KW-0812">Transmembrane</keyword>
<dbReference type="EMBL" id="JAACJK010000112">
    <property type="protein sequence ID" value="KAF5332000.1"/>
    <property type="molecule type" value="Genomic_DNA"/>
</dbReference>
<keyword evidence="5" id="KW-0862">Zinc</keyword>
<dbReference type="PROSITE" id="PS50082">
    <property type="entry name" value="WD_REPEATS_2"/>
    <property type="match status" value="1"/>
</dbReference>
<dbReference type="SUPFAM" id="SSF50978">
    <property type="entry name" value="WD40 repeat-like"/>
    <property type="match status" value="1"/>
</dbReference>
<evidence type="ECO:0000256" key="10">
    <source>
        <dbReference type="PROSITE-ProRule" id="PRU00221"/>
    </source>
</evidence>
<gene>
    <name evidence="13" type="ORF">D9611_008884</name>
</gene>
<keyword evidence="11" id="KW-1133">Transmembrane helix</keyword>
<evidence type="ECO:0000256" key="6">
    <source>
        <dbReference type="ARBA" id="ARBA00023015"/>
    </source>
</evidence>
<dbReference type="Pfam" id="PF17772">
    <property type="entry name" value="zf-MYST"/>
    <property type="match status" value="1"/>
</dbReference>
<dbReference type="GO" id="GO:0005634">
    <property type="term" value="C:nucleus"/>
    <property type="evidence" value="ECO:0007669"/>
    <property type="project" value="UniProtKB-SubCell"/>
</dbReference>
<dbReference type="Pfam" id="PF01853">
    <property type="entry name" value="MOZ_SAS"/>
    <property type="match status" value="1"/>
</dbReference>
<keyword evidence="6" id="KW-0805">Transcription regulation</keyword>
<dbReference type="PANTHER" id="PTHR10615">
    <property type="entry name" value="HISTONE ACETYLTRANSFERASE"/>
    <property type="match status" value="1"/>
</dbReference>
<evidence type="ECO:0000256" key="11">
    <source>
        <dbReference type="SAM" id="Phobius"/>
    </source>
</evidence>
<dbReference type="PROSITE" id="PS50294">
    <property type="entry name" value="WD_REPEATS_REGION"/>
    <property type="match status" value="1"/>
</dbReference>
<dbReference type="Gene3D" id="3.30.60.60">
    <property type="entry name" value="N-acetyl transferase-like"/>
    <property type="match status" value="1"/>
</dbReference>
<evidence type="ECO:0000256" key="9">
    <source>
        <dbReference type="ARBA" id="ARBA00023315"/>
    </source>
</evidence>
<dbReference type="InterPro" id="IPR040706">
    <property type="entry name" value="Zf-MYST"/>
</dbReference>